<sequence>MQLTDPYKKDLGRQKRPALNMGSRLRQHQMAQIVLDQWQGLCVARSSEPYPAYIPGEPETFPPSDQSLISAFWRTACADMYLGGGGFTAAHEWEAVQCILHHQVDGLPEAKLPNLSVEEYLNCMLLGTGGRLRADWYGADTFWKCAGSMSAHKRFFVLGGGFIGTGPTYVEEGDEVWALEGGVMPFILRAAISSNEDAKKVIESGEKHVRELVGPAYVQGIMRGEAWGEGDDGVLEVVLV</sequence>
<dbReference type="AlphaFoldDB" id="A0AAE8MJE0"/>
<comment type="caution">
    <text evidence="1">The sequence shown here is derived from an EMBL/GenBank/DDBJ whole genome shotgun (WGS) entry which is preliminary data.</text>
</comment>
<accession>A0AAE8MJE0</accession>
<organism evidence="1 2">
    <name type="scientific">Fusarium torulosum</name>
    <dbReference type="NCBI Taxonomy" id="33205"/>
    <lineage>
        <taxon>Eukaryota</taxon>
        <taxon>Fungi</taxon>
        <taxon>Dikarya</taxon>
        <taxon>Ascomycota</taxon>
        <taxon>Pezizomycotina</taxon>
        <taxon>Sordariomycetes</taxon>
        <taxon>Hypocreomycetidae</taxon>
        <taxon>Hypocreales</taxon>
        <taxon>Nectriaceae</taxon>
        <taxon>Fusarium</taxon>
    </lineage>
</organism>
<evidence type="ECO:0000313" key="2">
    <source>
        <dbReference type="Proteomes" id="UP001187734"/>
    </source>
</evidence>
<gene>
    <name evidence="1" type="ORF">FTOL_11992</name>
</gene>
<name>A0AAE8MJE0_9HYPO</name>
<dbReference type="Pfam" id="PF26639">
    <property type="entry name" value="Het-6_barrel"/>
    <property type="match status" value="1"/>
</dbReference>
<dbReference type="EMBL" id="ONZP01000538">
    <property type="protein sequence ID" value="SPJ86967.1"/>
    <property type="molecule type" value="Genomic_DNA"/>
</dbReference>
<dbReference type="Proteomes" id="UP001187734">
    <property type="component" value="Unassembled WGS sequence"/>
</dbReference>
<proteinExistence type="predicted"/>
<protein>
    <submittedName>
        <fullName evidence="1">Uncharacterized protein</fullName>
    </submittedName>
</protein>
<evidence type="ECO:0000313" key="1">
    <source>
        <dbReference type="EMBL" id="SPJ86967.1"/>
    </source>
</evidence>
<reference evidence="1" key="1">
    <citation type="submission" date="2018-03" db="EMBL/GenBank/DDBJ databases">
        <authorList>
            <person name="Guldener U."/>
        </authorList>
    </citation>
    <scope>NUCLEOTIDE SEQUENCE</scope>
</reference>
<keyword evidence="2" id="KW-1185">Reference proteome</keyword>